<evidence type="ECO:0000313" key="2">
    <source>
        <dbReference type="Proteomes" id="UP000092154"/>
    </source>
</evidence>
<reference evidence="1 2" key="1">
    <citation type="submission" date="2016-06" db="EMBL/GenBank/DDBJ databases">
        <title>Comparative genomics of the ectomycorrhizal sister species Rhizopogon vinicolor and Rhizopogon vesiculosus (Basidiomycota: Boletales) reveals a divergence of the mating type B locus.</title>
        <authorList>
            <consortium name="DOE Joint Genome Institute"/>
            <person name="Mujic A.B."/>
            <person name="Kuo A."/>
            <person name="Tritt A."/>
            <person name="Lipzen A."/>
            <person name="Chen C."/>
            <person name="Johnson J."/>
            <person name="Sharma A."/>
            <person name="Barry K."/>
            <person name="Grigoriev I.V."/>
            <person name="Spatafora J.W."/>
        </authorList>
    </citation>
    <scope>NUCLEOTIDE SEQUENCE [LARGE SCALE GENOMIC DNA]</scope>
    <source>
        <strain evidence="1 2">AM-OR11-026</strain>
    </source>
</reference>
<dbReference type="AlphaFoldDB" id="A0A1B7N860"/>
<protein>
    <submittedName>
        <fullName evidence="1">Uncharacterized protein</fullName>
    </submittedName>
</protein>
<keyword evidence="2" id="KW-1185">Reference proteome</keyword>
<gene>
    <name evidence="1" type="ORF">K503DRAFT_555517</name>
</gene>
<proteinExistence type="predicted"/>
<accession>A0A1B7N860</accession>
<evidence type="ECO:0000313" key="1">
    <source>
        <dbReference type="EMBL" id="OAX41018.1"/>
    </source>
</evidence>
<dbReference type="EMBL" id="KV448193">
    <property type="protein sequence ID" value="OAX41018.1"/>
    <property type="molecule type" value="Genomic_DNA"/>
</dbReference>
<dbReference type="InParanoid" id="A0A1B7N860"/>
<name>A0A1B7N860_9AGAM</name>
<dbReference type="Proteomes" id="UP000092154">
    <property type="component" value="Unassembled WGS sequence"/>
</dbReference>
<sequence>MPGRTHPPRVSTHGPCIQLRCVSLLVAISPFALQLFPLSKSVLELSYSKYVPTRRQNRTALLRFPCIWRLWWADSEGAWESVSLAGLAFLAWVLELLTALYPIDSESAIFAAFGEAGILKYLVTSSMVWSDRLMVNQSSKVPLPHPSSLSRASRFISVGLCPLHPVVLLSL</sequence>
<organism evidence="1 2">
    <name type="scientific">Rhizopogon vinicolor AM-OR11-026</name>
    <dbReference type="NCBI Taxonomy" id="1314800"/>
    <lineage>
        <taxon>Eukaryota</taxon>
        <taxon>Fungi</taxon>
        <taxon>Dikarya</taxon>
        <taxon>Basidiomycota</taxon>
        <taxon>Agaricomycotina</taxon>
        <taxon>Agaricomycetes</taxon>
        <taxon>Agaricomycetidae</taxon>
        <taxon>Boletales</taxon>
        <taxon>Suillineae</taxon>
        <taxon>Rhizopogonaceae</taxon>
        <taxon>Rhizopogon</taxon>
    </lineage>
</organism>